<dbReference type="PANTHER" id="PTHR44591:SF23">
    <property type="entry name" value="CHEY SUBFAMILY"/>
    <property type="match status" value="1"/>
</dbReference>
<dbReference type="Gene3D" id="3.40.50.2300">
    <property type="match status" value="1"/>
</dbReference>
<proteinExistence type="predicted"/>
<dbReference type="CDD" id="cd00156">
    <property type="entry name" value="REC"/>
    <property type="match status" value="1"/>
</dbReference>
<dbReference type="InterPro" id="IPR050595">
    <property type="entry name" value="Bact_response_regulator"/>
</dbReference>
<dbReference type="SUPFAM" id="SSF52172">
    <property type="entry name" value="CheY-like"/>
    <property type="match status" value="1"/>
</dbReference>
<dbReference type="GO" id="GO:0000160">
    <property type="term" value="P:phosphorelay signal transduction system"/>
    <property type="evidence" value="ECO:0007669"/>
    <property type="project" value="InterPro"/>
</dbReference>
<comment type="caution">
    <text evidence="4">The sequence shown here is derived from an EMBL/GenBank/DDBJ whole genome shotgun (WGS) entry which is preliminary data.</text>
</comment>
<dbReference type="PROSITE" id="PS50110">
    <property type="entry name" value="RESPONSE_REGULATORY"/>
    <property type="match status" value="1"/>
</dbReference>
<sequence length="110" mass="11886">MKMAADVLGHQIVTATCVSEAIQLAGSQTPDLIFADLGCLQDMEGNAFIHQFCHSATIEGVPVIIVSAGWSGDDAQRVEKNGHCCFMNKPVTMDQMDKTVKKYVQSASRP</sequence>
<dbReference type="Pfam" id="PF00072">
    <property type="entry name" value="Response_reg"/>
    <property type="match status" value="1"/>
</dbReference>
<dbReference type="AlphaFoldDB" id="A0A0P6XV07"/>
<name>A0A0P6XV07_9CHLR</name>
<reference evidence="4 5" key="1">
    <citation type="submission" date="2015-07" db="EMBL/GenBank/DDBJ databases">
        <title>Genome sequence of Ornatilinea apprima DSM 23815.</title>
        <authorList>
            <person name="Hemp J."/>
            <person name="Ward L.M."/>
            <person name="Pace L.A."/>
            <person name="Fischer W.W."/>
        </authorList>
    </citation>
    <scope>NUCLEOTIDE SEQUENCE [LARGE SCALE GENOMIC DNA]</scope>
    <source>
        <strain evidence="4 5">P3M-1</strain>
    </source>
</reference>
<evidence type="ECO:0000256" key="2">
    <source>
        <dbReference type="PROSITE-ProRule" id="PRU00169"/>
    </source>
</evidence>
<organism evidence="4 5">
    <name type="scientific">Ornatilinea apprima</name>
    <dbReference type="NCBI Taxonomy" id="1134406"/>
    <lineage>
        <taxon>Bacteria</taxon>
        <taxon>Bacillati</taxon>
        <taxon>Chloroflexota</taxon>
        <taxon>Anaerolineae</taxon>
        <taxon>Anaerolineales</taxon>
        <taxon>Anaerolineaceae</taxon>
        <taxon>Ornatilinea</taxon>
    </lineage>
</organism>
<dbReference type="InterPro" id="IPR001789">
    <property type="entry name" value="Sig_transdc_resp-reg_receiver"/>
</dbReference>
<protein>
    <recommendedName>
        <fullName evidence="3">Response regulatory domain-containing protein</fullName>
    </recommendedName>
</protein>
<feature type="domain" description="Response regulatory" evidence="3">
    <location>
        <begin position="1"/>
        <end position="104"/>
    </location>
</feature>
<evidence type="ECO:0000313" key="4">
    <source>
        <dbReference type="EMBL" id="KPL79059.1"/>
    </source>
</evidence>
<accession>A0A0P6XV07</accession>
<dbReference type="InterPro" id="IPR011006">
    <property type="entry name" value="CheY-like_superfamily"/>
</dbReference>
<feature type="modified residue" description="4-aspartylphosphate" evidence="2">
    <location>
        <position position="36"/>
    </location>
</feature>
<keyword evidence="5" id="KW-1185">Reference proteome</keyword>
<dbReference type="PANTHER" id="PTHR44591">
    <property type="entry name" value="STRESS RESPONSE REGULATOR PROTEIN 1"/>
    <property type="match status" value="1"/>
</dbReference>
<dbReference type="STRING" id="1134406.ADN00_04035"/>
<evidence type="ECO:0000313" key="5">
    <source>
        <dbReference type="Proteomes" id="UP000050417"/>
    </source>
</evidence>
<evidence type="ECO:0000256" key="1">
    <source>
        <dbReference type="ARBA" id="ARBA00022553"/>
    </source>
</evidence>
<keyword evidence="1 2" id="KW-0597">Phosphoprotein</keyword>
<evidence type="ECO:0000259" key="3">
    <source>
        <dbReference type="PROSITE" id="PS50110"/>
    </source>
</evidence>
<dbReference type="Proteomes" id="UP000050417">
    <property type="component" value="Unassembled WGS sequence"/>
</dbReference>
<dbReference type="EMBL" id="LGCL01000015">
    <property type="protein sequence ID" value="KPL79059.1"/>
    <property type="molecule type" value="Genomic_DNA"/>
</dbReference>
<gene>
    <name evidence="4" type="ORF">ADN00_04035</name>
</gene>